<evidence type="ECO:0000313" key="3">
    <source>
        <dbReference type="EMBL" id="GJE91891.1"/>
    </source>
</evidence>
<evidence type="ECO:0000259" key="2">
    <source>
        <dbReference type="Pfam" id="PF00248"/>
    </source>
</evidence>
<dbReference type="SUPFAM" id="SSF51430">
    <property type="entry name" value="NAD(P)-linked oxidoreductase"/>
    <property type="match status" value="1"/>
</dbReference>
<dbReference type="PANTHER" id="PTHR43364:SF4">
    <property type="entry name" value="NAD(P)-LINKED OXIDOREDUCTASE SUPERFAMILY PROTEIN"/>
    <property type="match status" value="1"/>
</dbReference>
<name>A0A9P3GBU2_9APHY</name>
<evidence type="ECO:0000256" key="1">
    <source>
        <dbReference type="ARBA" id="ARBA00023002"/>
    </source>
</evidence>
<gene>
    <name evidence="3" type="ORF">PsYK624_080420</name>
</gene>
<organism evidence="3 4">
    <name type="scientific">Phanerochaete sordida</name>
    <dbReference type="NCBI Taxonomy" id="48140"/>
    <lineage>
        <taxon>Eukaryota</taxon>
        <taxon>Fungi</taxon>
        <taxon>Dikarya</taxon>
        <taxon>Basidiomycota</taxon>
        <taxon>Agaricomycotina</taxon>
        <taxon>Agaricomycetes</taxon>
        <taxon>Polyporales</taxon>
        <taxon>Phanerochaetaceae</taxon>
        <taxon>Phanerochaete</taxon>
    </lineage>
</organism>
<dbReference type="InterPro" id="IPR023210">
    <property type="entry name" value="NADP_OxRdtase_dom"/>
</dbReference>
<dbReference type="AlphaFoldDB" id="A0A9P3GBU2"/>
<proteinExistence type="predicted"/>
<keyword evidence="4" id="KW-1185">Reference proteome</keyword>
<sequence length="321" mass="35689">MSTRIPIILGAGQLGKPNTSNIRVSDPALVQEFIDTLVEQGHVGIDTSRYYCDGTSEELLGSLNLRGIARIDTKNFPTHDGDHAPEKIKETFEATVRALNGNKIRVYYLHKPDRTVSFEKTLEAIDKIHKAGGFEEFGLSNFASWEVAEVVGICARRGFVPPTVYEGVYNLLDRLTEDELFPCLRKFGIRYAAYTPLAGGYLTERFFVPGTEHSLSKFDPSWAFATFYTSRYYPAAPAVAELKEVAKAHGLTLTEVGLRWLQWHSKLQPGDLGVIVAVSKTEQLRTAIADSAKGPLPEPVVQACEDAWKKTKGAISHQYFF</sequence>
<reference evidence="3 4" key="1">
    <citation type="submission" date="2021-08" db="EMBL/GenBank/DDBJ databases">
        <title>Draft Genome Sequence of Phanerochaete sordida strain YK-624.</title>
        <authorList>
            <person name="Mori T."/>
            <person name="Dohra H."/>
            <person name="Suzuki T."/>
            <person name="Kawagishi H."/>
            <person name="Hirai H."/>
        </authorList>
    </citation>
    <scope>NUCLEOTIDE SEQUENCE [LARGE SCALE GENOMIC DNA]</scope>
    <source>
        <strain evidence="3 4">YK-624</strain>
    </source>
</reference>
<dbReference type="Proteomes" id="UP000703269">
    <property type="component" value="Unassembled WGS sequence"/>
</dbReference>
<protein>
    <submittedName>
        <fullName evidence="3">Aldo/keto reductase</fullName>
    </submittedName>
</protein>
<dbReference type="CDD" id="cd19075">
    <property type="entry name" value="AKR_AKR7A1-5"/>
    <property type="match status" value="1"/>
</dbReference>
<dbReference type="Pfam" id="PF00248">
    <property type="entry name" value="Aldo_ket_red"/>
    <property type="match status" value="1"/>
</dbReference>
<evidence type="ECO:0000313" key="4">
    <source>
        <dbReference type="Proteomes" id="UP000703269"/>
    </source>
</evidence>
<dbReference type="InterPro" id="IPR036812">
    <property type="entry name" value="NAD(P)_OxRdtase_dom_sf"/>
</dbReference>
<comment type="caution">
    <text evidence="3">The sequence shown here is derived from an EMBL/GenBank/DDBJ whole genome shotgun (WGS) entry which is preliminary data.</text>
</comment>
<dbReference type="InterPro" id="IPR050523">
    <property type="entry name" value="AKR_Detox_Biosynth"/>
</dbReference>
<dbReference type="PANTHER" id="PTHR43364">
    <property type="entry name" value="NADH-SPECIFIC METHYLGLYOXAL REDUCTASE-RELATED"/>
    <property type="match status" value="1"/>
</dbReference>
<dbReference type="OrthoDB" id="2310150at2759"/>
<accession>A0A9P3GBU2</accession>
<dbReference type="GO" id="GO:0016491">
    <property type="term" value="F:oxidoreductase activity"/>
    <property type="evidence" value="ECO:0007669"/>
    <property type="project" value="UniProtKB-KW"/>
</dbReference>
<feature type="domain" description="NADP-dependent oxidoreductase" evidence="2">
    <location>
        <begin position="6"/>
        <end position="308"/>
    </location>
</feature>
<dbReference type="Gene3D" id="3.20.20.100">
    <property type="entry name" value="NADP-dependent oxidoreductase domain"/>
    <property type="match status" value="1"/>
</dbReference>
<dbReference type="EMBL" id="BPQB01000023">
    <property type="protein sequence ID" value="GJE91891.1"/>
    <property type="molecule type" value="Genomic_DNA"/>
</dbReference>
<keyword evidence="1" id="KW-0560">Oxidoreductase</keyword>